<evidence type="ECO:0000256" key="3">
    <source>
        <dbReference type="ARBA" id="ARBA00022670"/>
    </source>
</evidence>
<feature type="transmembrane region" description="Helical" evidence="8">
    <location>
        <begin position="128"/>
        <end position="151"/>
    </location>
</feature>
<keyword evidence="3" id="KW-0645">Protease</keyword>
<dbReference type="GO" id="GO:0004252">
    <property type="term" value="F:serine-type endopeptidase activity"/>
    <property type="evidence" value="ECO:0007669"/>
    <property type="project" value="InterPro"/>
</dbReference>
<organism evidence="10 11">
    <name type="scientific">Candidatus Thiodiazotropha taylori</name>
    <dbReference type="NCBI Taxonomy" id="2792791"/>
    <lineage>
        <taxon>Bacteria</taxon>
        <taxon>Pseudomonadati</taxon>
        <taxon>Pseudomonadota</taxon>
        <taxon>Gammaproteobacteria</taxon>
        <taxon>Chromatiales</taxon>
        <taxon>Sedimenticolaceae</taxon>
        <taxon>Candidatus Thiodiazotropha</taxon>
    </lineage>
</organism>
<feature type="domain" description="Peptidase S54 rhomboid" evidence="9">
    <location>
        <begin position="37"/>
        <end position="176"/>
    </location>
</feature>
<gene>
    <name evidence="10" type="primary">rrtA</name>
    <name evidence="10" type="ORF">KME65_15190</name>
</gene>
<dbReference type="AlphaFoldDB" id="A0A944MAJ1"/>
<evidence type="ECO:0000313" key="11">
    <source>
        <dbReference type="Proteomes" id="UP000770889"/>
    </source>
</evidence>
<feature type="transmembrane region" description="Helical" evidence="8">
    <location>
        <begin position="76"/>
        <end position="93"/>
    </location>
</feature>
<reference evidence="10 11" key="1">
    <citation type="submission" date="2021-05" db="EMBL/GenBank/DDBJ databases">
        <title>Genetic and Functional Diversity in Clade A Lucinid endosymbionts from the Bahamas.</title>
        <authorList>
            <person name="Giani N.M."/>
            <person name="Engel A.S."/>
            <person name="Campbell B.J."/>
        </authorList>
    </citation>
    <scope>NUCLEOTIDE SEQUENCE [LARGE SCALE GENOMIC DNA]</scope>
    <source>
        <strain evidence="10">LUC16012Gg_MoonRockCtena</strain>
    </source>
</reference>
<dbReference type="SUPFAM" id="SSF144091">
    <property type="entry name" value="Rhomboid-like"/>
    <property type="match status" value="1"/>
</dbReference>
<dbReference type="PANTHER" id="PTHR43066:SF1">
    <property type="entry name" value="RHOMBOID PROTEIN 2"/>
    <property type="match status" value="1"/>
</dbReference>
<evidence type="ECO:0000256" key="7">
    <source>
        <dbReference type="ARBA" id="ARBA00023136"/>
    </source>
</evidence>
<feature type="transmembrane region" description="Helical" evidence="8">
    <location>
        <begin position="99"/>
        <end position="121"/>
    </location>
</feature>
<proteinExistence type="inferred from homology"/>
<dbReference type="EC" id="3.4.21.-" evidence="10"/>
<feature type="transmembrane region" description="Helical" evidence="8">
    <location>
        <begin position="163"/>
        <end position="181"/>
    </location>
</feature>
<sequence>MMFPVLTIGTVLLSAIMMTVPQFHTLFYFELSPVLSGEWWRLLSGHLIHADWEHWIWNITALAFLGSYLERRSKHLWFLAMFIGIASVNMLLLSDWSQLTRYCGLSGALNTLLVIALFHYWRETRSGWVIVAAFICLGKLTLELFTGASLITDISWPPFPLAHLAGILAGVILIIVCEYTVSWVSPRMPSSDVPMSAWLR</sequence>
<comment type="similarity">
    <text evidence="2">Belongs to the peptidase S54 family.</text>
</comment>
<comment type="caution">
    <text evidence="10">The sequence shown here is derived from an EMBL/GenBank/DDBJ whole genome shotgun (WGS) entry which is preliminary data.</text>
</comment>
<dbReference type="PANTHER" id="PTHR43066">
    <property type="entry name" value="RHOMBOID-RELATED PROTEIN"/>
    <property type="match status" value="1"/>
</dbReference>
<evidence type="ECO:0000256" key="6">
    <source>
        <dbReference type="ARBA" id="ARBA00022989"/>
    </source>
</evidence>
<dbReference type="Proteomes" id="UP000770889">
    <property type="component" value="Unassembled WGS sequence"/>
</dbReference>
<evidence type="ECO:0000256" key="4">
    <source>
        <dbReference type="ARBA" id="ARBA00022692"/>
    </source>
</evidence>
<evidence type="ECO:0000259" key="9">
    <source>
        <dbReference type="Pfam" id="PF01694"/>
    </source>
</evidence>
<dbReference type="InterPro" id="IPR035952">
    <property type="entry name" value="Rhomboid-like_sf"/>
</dbReference>
<evidence type="ECO:0000256" key="8">
    <source>
        <dbReference type="SAM" id="Phobius"/>
    </source>
</evidence>
<dbReference type="InterPro" id="IPR022764">
    <property type="entry name" value="Peptidase_S54_rhomboid_dom"/>
</dbReference>
<dbReference type="Pfam" id="PF01694">
    <property type="entry name" value="Rhomboid"/>
    <property type="match status" value="1"/>
</dbReference>
<dbReference type="NCBIfam" id="TIGR03902">
    <property type="entry name" value="rhom_GG_sort"/>
    <property type="match status" value="1"/>
</dbReference>
<name>A0A944MAJ1_9GAMM</name>
<dbReference type="InterPro" id="IPR023826">
    <property type="entry name" value="Rhom-like_SP_proteobac"/>
</dbReference>
<keyword evidence="7 8" id="KW-0472">Membrane</keyword>
<evidence type="ECO:0000256" key="5">
    <source>
        <dbReference type="ARBA" id="ARBA00022801"/>
    </source>
</evidence>
<dbReference type="Gene3D" id="1.20.1540.10">
    <property type="entry name" value="Rhomboid-like"/>
    <property type="match status" value="1"/>
</dbReference>
<dbReference type="EMBL" id="JAHHGM010000015">
    <property type="protein sequence ID" value="MBT2990298.1"/>
    <property type="molecule type" value="Genomic_DNA"/>
</dbReference>
<dbReference type="GO" id="GO:0006508">
    <property type="term" value="P:proteolysis"/>
    <property type="evidence" value="ECO:0007669"/>
    <property type="project" value="UniProtKB-KW"/>
</dbReference>
<dbReference type="GO" id="GO:0016020">
    <property type="term" value="C:membrane"/>
    <property type="evidence" value="ECO:0007669"/>
    <property type="project" value="UniProtKB-SubCell"/>
</dbReference>
<keyword evidence="4 8" id="KW-0812">Transmembrane</keyword>
<keyword evidence="6 8" id="KW-1133">Transmembrane helix</keyword>
<accession>A0A944MAJ1</accession>
<evidence type="ECO:0000256" key="2">
    <source>
        <dbReference type="ARBA" id="ARBA00009045"/>
    </source>
</evidence>
<evidence type="ECO:0000256" key="1">
    <source>
        <dbReference type="ARBA" id="ARBA00004141"/>
    </source>
</evidence>
<evidence type="ECO:0000313" key="10">
    <source>
        <dbReference type="EMBL" id="MBT2990298.1"/>
    </source>
</evidence>
<keyword evidence="5 10" id="KW-0378">Hydrolase</keyword>
<protein>
    <submittedName>
        <fullName evidence="10">Rhombosortase</fullName>
        <ecNumber evidence="10">3.4.21.-</ecNumber>
    </submittedName>
</protein>
<feature type="transmembrane region" description="Helical" evidence="8">
    <location>
        <begin position="52"/>
        <end position="69"/>
    </location>
</feature>
<comment type="subcellular location">
    <subcellularLocation>
        <location evidence="1">Membrane</location>
        <topology evidence="1">Multi-pass membrane protein</topology>
    </subcellularLocation>
</comment>